<dbReference type="InterPro" id="IPR029034">
    <property type="entry name" value="Cystine-knot_cytokine"/>
</dbReference>
<dbReference type="OrthoDB" id="6770917at2759"/>
<organism evidence="2 3">
    <name type="scientific">Photinus pyralis</name>
    <name type="common">Common eastern firefly</name>
    <name type="synonym">Lampyris pyralis</name>
    <dbReference type="NCBI Taxonomy" id="7054"/>
    <lineage>
        <taxon>Eukaryota</taxon>
        <taxon>Metazoa</taxon>
        <taxon>Ecdysozoa</taxon>
        <taxon>Arthropoda</taxon>
        <taxon>Hexapoda</taxon>
        <taxon>Insecta</taxon>
        <taxon>Pterygota</taxon>
        <taxon>Neoptera</taxon>
        <taxon>Endopterygota</taxon>
        <taxon>Coleoptera</taxon>
        <taxon>Polyphaga</taxon>
        <taxon>Elateriformia</taxon>
        <taxon>Elateroidea</taxon>
        <taxon>Lampyridae</taxon>
        <taxon>Lampyrinae</taxon>
        <taxon>Photinus</taxon>
    </lineage>
</organism>
<keyword evidence="1" id="KW-0732">Signal</keyword>
<gene>
    <name evidence="2" type="ORF">PPYR_11074</name>
</gene>
<reference evidence="2 3" key="1">
    <citation type="journal article" date="2018" name="Elife">
        <title>Firefly genomes illuminate parallel origins of bioluminescence in beetles.</title>
        <authorList>
            <person name="Fallon T.R."/>
            <person name="Lower S.E."/>
            <person name="Chang C.H."/>
            <person name="Bessho-Uehara M."/>
            <person name="Martin G.J."/>
            <person name="Bewick A.J."/>
            <person name="Behringer M."/>
            <person name="Debat H.J."/>
            <person name="Wong I."/>
            <person name="Day J.C."/>
            <person name="Suvorov A."/>
            <person name="Silva C.J."/>
            <person name="Stanger-Hall K.F."/>
            <person name="Hall D.W."/>
            <person name="Schmitz R.J."/>
            <person name="Nelson D.R."/>
            <person name="Lewis S.M."/>
            <person name="Shigenobu S."/>
            <person name="Bybee S.M."/>
            <person name="Larracuente A.M."/>
            <person name="Oba Y."/>
            <person name="Weng J.K."/>
        </authorList>
    </citation>
    <scope>NUCLEOTIDE SEQUENCE [LARGE SCALE GENOMIC DNA]</scope>
    <source>
        <strain evidence="2">1611_PpyrPB1</strain>
        <tissue evidence="2">Whole body</tissue>
    </source>
</reference>
<evidence type="ECO:0000313" key="2">
    <source>
        <dbReference type="EMBL" id="KAB0797013.1"/>
    </source>
</evidence>
<dbReference type="EMBL" id="VVIM01000007">
    <property type="protein sequence ID" value="KAB0797013.1"/>
    <property type="molecule type" value="Genomic_DNA"/>
</dbReference>
<evidence type="ECO:0000313" key="3">
    <source>
        <dbReference type="Proteomes" id="UP000327044"/>
    </source>
</evidence>
<evidence type="ECO:0000256" key="1">
    <source>
        <dbReference type="SAM" id="SignalP"/>
    </source>
</evidence>
<protein>
    <recommendedName>
        <fullName evidence="4">Spaetzle domain-containing protein</fullName>
    </recommendedName>
</protein>
<accession>A0A5N4AI95</accession>
<dbReference type="Proteomes" id="UP000327044">
    <property type="component" value="Unassembled WGS sequence"/>
</dbReference>
<keyword evidence="3" id="KW-1185">Reference proteome</keyword>
<feature type="signal peptide" evidence="1">
    <location>
        <begin position="1"/>
        <end position="24"/>
    </location>
</feature>
<proteinExistence type="predicted"/>
<feature type="chain" id="PRO_5024431527" description="Spaetzle domain-containing protein" evidence="1">
    <location>
        <begin position="25"/>
        <end position="175"/>
    </location>
</feature>
<dbReference type="InParanoid" id="A0A5N4AI95"/>
<sequence length="175" mass="20091">MSRMGVFNCILIISILKSISLSSGDVLKPSRNPFKIFNEYNEKPKADLSLSKFEGNAALERAVRNMGENIVICEVSISKEELFEDGYEFYPNEYVNETCRNTNIDPFVAHTGQHLKPVICLHNDNKFGCETLYEEKVVWKKSTKGKKECVEHTSQLVAVGCKCNIRFDYNYLYRI</sequence>
<dbReference type="Gene3D" id="2.10.90.10">
    <property type="entry name" value="Cystine-knot cytokines"/>
    <property type="match status" value="1"/>
</dbReference>
<dbReference type="AlphaFoldDB" id="A0A5N4AI95"/>
<name>A0A5N4AI95_PHOPY</name>
<comment type="caution">
    <text evidence="2">The sequence shown here is derived from an EMBL/GenBank/DDBJ whole genome shotgun (WGS) entry which is preliminary data.</text>
</comment>
<evidence type="ECO:0008006" key="4">
    <source>
        <dbReference type="Google" id="ProtNLM"/>
    </source>
</evidence>